<comment type="caution">
    <text evidence="1">The sequence shown here is derived from an EMBL/GenBank/DDBJ whole genome shotgun (WGS) entry which is preliminary data.</text>
</comment>
<reference evidence="1 2" key="1">
    <citation type="submission" date="2019-03" db="EMBL/GenBank/DDBJ databases">
        <title>The genome sequence of a newly discovered highly antifungal drug resistant Aspergillus species, Aspergillus tanneri NIH 1004.</title>
        <authorList>
            <person name="Mounaud S."/>
            <person name="Singh I."/>
            <person name="Joardar V."/>
            <person name="Pakala S."/>
            <person name="Pakala S."/>
            <person name="Venepally P."/>
            <person name="Hoover J."/>
            <person name="Nierman W."/>
            <person name="Chung J."/>
            <person name="Losada L."/>
        </authorList>
    </citation>
    <scope>NUCLEOTIDE SEQUENCE [LARGE SCALE GENOMIC DNA]</scope>
    <source>
        <strain evidence="1 2">NIH1004</strain>
    </source>
</reference>
<name>A0A4S3J4A0_9EURO</name>
<sequence length="31" mass="3350">MDQANHFQWGHGGPRLQAICATGLGAQDRGR</sequence>
<evidence type="ECO:0000313" key="2">
    <source>
        <dbReference type="Proteomes" id="UP000308092"/>
    </source>
</evidence>
<proteinExistence type="predicted"/>
<organism evidence="1 2">
    <name type="scientific">Aspergillus tanneri</name>
    <dbReference type="NCBI Taxonomy" id="1220188"/>
    <lineage>
        <taxon>Eukaryota</taxon>
        <taxon>Fungi</taxon>
        <taxon>Dikarya</taxon>
        <taxon>Ascomycota</taxon>
        <taxon>Pezizomycotina</taxon>
        <taxon>Eurotiomycetes</taxon>
        <taxon>Eurotiomycetidae</taxon>
        <taxon>Eurotiales</taxon>
        <taxon>Aspergillaceae</taxon>
        <taxon>Aspergillus</taxon>
        <taxon>Aspergillus subgen. Circumdati</taxon>
    </lineage>
</organism>
<gene>
    <name evidence="1" type="ORF">EYZ11_010854</name>
</gene>
<dbReference type="VEuPathDB" id="FungiDB:EYZ11_010854"/>
<keyword evidence="2" id="KW-1185">Reference proteome</keyword>
<protein>
    <submittedName>
        <fullName evidence="1">Uncharacterized protein</fullName>
    </submittedName>
</protein>
<accession>A0A4S3J4A0</accession>
<dbReference type="AlphaFoldDB" id="A0A4S3J4A0"/>
<dbReference type="EMBL" id="SOSA01000617">
    <property type="protein sequence ID" value="THC89703.1"/>
    <property type="molecule type" value="Genomic_DNA"/>
</dbReference>
<dbReference type="Proteomes" id="UP000308092">
    <property type="component" value="Unassembled WGS sequence"/>
</dbReference>
<evidence type="ECO:0000313" key="1">
    <source>
        <dbReference type="EMBL" id="THC89703.1"/>
    </source>
</evidence>